<name>A0A9P0B9B6_BRAAE</name>
<dbReference type="EMBL" id="OV121136">
    <property type="protein sequence ID" value="CAH0558352.1"/>
    <property type="molecule type" value="Genomic_DNA"/>
</dbReference>
<dbReference type="GO" id="GO:0017116">
    <property type="term" value="F:single-stranded DNA helicase activity"/>
    <property type="evidence" value="ECO:0007669"/>
    <property type="project" value="TreeGrafter"/>
</dbReference>
<evidence type="ECO:0000313" key="8">
    <source>
        <dbReference type="Proteomes" id="UP001154078"/>
    </source>
</evidence>
<evidence type="ECO:0000256" key="3">
    <source>
        <dbReference type="ARBA" id="ARBA00022741"/>
    </source>
</evidence>
<reference evidence="7" key="1">
    <citation type="submission" date="2021-12" db="EMBL/GenBank/DDBJ databases">
        <authorList>
            <person name="King R."/>
        </authorList>
    </citation>
    <scope>NUCLEOTIDE SEQUENCE</scope>
</reference>
<dbReference type="GO" id="GO:0005634">
    <property type="term" value="C:nucleus"/>
    <property type="evidence" value="ECO:0007669"/>
    <property type="project" value="TreeGrafter"/>
</dbReference>
<dbReference type="Pfam" id="PF00004">
    <property type="entry name" value="AAA"/>
    <property type="match status" value="1"/>
</dbReference>
<dbReference type="FunFam" id="1.20.272.10:FF:000001">
    <property type="entry name" value="Putative AAA family ATPase"/>
    <property type="match status" value="1"/>
</dbReference>
<dbReference type="InterPro" id="IPR021886">
    <property type="entry name" value="MgsA_C"/>
</dbReference>
<dbReference type="InterPro" id="IPR032423">
    <property type="entry name" value="AAA_assoc_2"/>
</dbReference>
<dbReference type="GO" id="GO:0006261">
    <property type="term" value="P:DNA-templated DNA replication"/>
    <property type="evidence" value="ECO:0007669"/>
    <property type="project" value="TreeGrafter"/>
</dbReference>
<comment type="similarity">
    <text evidence="1">Belongs to the AAA ATPase family. RarA/MGS1/WRNIP1 subfamily.</text>
</comment>
<dbReference type="InterPro" id="IPR051314">
    <property type="entry name" value="AAA_ATPase_RarA/MGS1/WRNIP1"/>
</dbReference>
<dbReference type="SUPFAM" id="SSF48019">
    <property type="entry name" value="post-AAA+ oligomerization domain-like"/>
    <property type="match status" value="1"/>
</dbReference>
<dbReference type="Pfam" id="PF16193">
    <property type="entry name" value="AAA_assoc_2"/>
    <property type="match status" value="1"/>
</dbReference>
<gene>
    <name evidence="7" type="ORF">MELIAE_LOCUS8834</name>
</gene>
<dbReference type="AlphaFoldDB" id="A0A9P0B9B6"/>
<dbReference type="GO" id="GO:0003677">
    <property type="term" value="F:DNA binding"/>
    <property type="evidence" value="ECO:0007669"/>
    <property type="project" value="InterPro"/>
</dbReference>
<keyword evidence="8" id="KW-1185">Reference proteome</keyword>
<dbReference type="Pfam" id="PF12002">
    <property type="entry name" value="MgsA_C"/>
    <property type="match status" value="1"/>
</dbReference>
<feature type="compositionally biased region" description="Basic residues" evidence="5">
    <location>
        <begin position="51"/>
        <end position="63"/>
    </location>
</feature>
<evidence type="ECO:0000256" key="5">
    <source>
        <dbReference type="SAM" id="MobiDB-lite"/>
    </source>
</evidence>
<keyword evidence="3" id="KW-0547">Nucleotide-binding</keyword>
<keyword evidence="4" id="KW-0067">ATP-binding</keyword>
<dbReference type="Proteomes" id="UP001154078">
    <property type="component" value="Chromosome 5"/>
</dbReference>
<dbReference type="CDD" id="cd00009">
    <property type="entry name" value="AAA"/>
    <property type="match status" value="1"/>
</dbReference>
<dbReference type="SMART" id="SM00382">
    <property type="entry name" value="AAA"/>
    <property type="match status" value="1"/>
</dbReference>
<protein>
    <recommendedName>
        <fullName evidence="6">AAA+ ATPase domain-containing protein</fullName>
    </recommendedName>
</protein>
<dbReference type="Gene3D" id="1.20.272.10">
    <property type="match status" value="1"/>
</dbReference>
<accession>A0A9P0B9B6</accession>
<dbReference type="InterPro" id="IPR003959">
    <property type="entry name" value="ATPase_AAA_core"/>
</dbReference>
<dbReference type="CDD" id="cd18139">
    <property type="entry name" value="HLD_clamp_RarA"/>
    <property type="match status" value="1"/>
</dbReference>
<dbReference type="InterPro" id="IPR008921">
    <property type="entry name" value="DNA_pol3_clamp-load_cplx_C"/>
</dbReference>
<organism evidence="7 8">
    <name type="scientific">Brassicogethes aeneus</name>
    <name type="common">Rape pollen beetle</name>
    <name type="synonym">Meligethes aeneus</name>
    <dbReference type="NCBI Taxonomy" id="1431903"/>
    <lineage>
        <taxon>Eukaryota</taxon>
        <taxon>Metazoa</taxon>
        <taxon>Ecdysozoa</taxon>
        <taxon>Arthropoda</taxon>
        <taxon>Hexapoda</taxon>
        <taxon>Insecta</taxon>
        <taxon>Pterygota</taxon>
        <taxon>Neoptera</taxon>
        <taxon>Endopterygota</taxon>
        <taxon>Coleoptera</taxon>
        <taxon>Polyphaga</taxon>
        <taxon>Cucujiformia</taxon>
        <taxon>Nitidulidae</taxon>
        <taxon>Meligethinae</taxon>
        <taxon>Brassicogethes</taxon>
    </lineage>
</organism>
<sequence length="519" mass="57918">MAEENKIGLCPICSKSLPIKELVEHVDACIFFNTDDNEITKRKREPSPSKSHAKPKFQFKHKSPRDAEKQKILAPIFQRNRPSSSRKIVEETIVVEKENGSNKKKLSFSVPLAKQMQPKSLDDFFGQIKALGKDTVLRGLLGKGEIPNMILWGPPGCGKTSLSNVIHEICKKNPKQYRFKALSATDDGVKNVRTVISEAKTDMKFGKKMILFMDEIHRFNKKQQDTFLLSVEKGEITLIGATTENPSFSLNNALLSRCRVIVMEKLDCESLFSILSKATEALDIDVVDGNNPCGIINDDTRTAIEEEALQWLCDISDGDARIALSNLQVIFQHCDEKGKVIKLDDVKEQVKKSHMLYDRAGEEHYNLISAMHKSIRGSDENAALYWTTRMMVSGEDPMYIARRLVRAASEDIGNADPHALPLAIAAMQGCQMIGMPEADCLLAQCAIYLARAPKSREADSALAAAKNLIKNCQGPQPNVPMQIRNAPTKLMKDLGYGELEDGAEFTFMPPELKDVNFFK</sequence>
<dbReference type="PANTHER" id="PTHR13779:SF7">
    <property type="entry name" value="ATPASE WRNIP1"/>
    <property type="match status" value="1"/>
</dbReference>
<evidence type="ECO:0000256" key="2">
    <source>
        <dbReference type="ARBA" id="ARBA00022705"/>
    </source>
</evidence>
<dbReference type="FunFam" id="3.40.50.300:FF:000137">
    <property type="entry name" value="Replication-associated recombination protein A"/>
    <property type="match status" value="1"/>
</dbReference>
<feature type="domain" description="AAA+ ATPase" evidence="6">
    <location>
        <begin position="145"/>
        <end position="267"/>
    </location>
</feature>
<feature type="region of interest" description="Disordered" evidence="5">
    <location>
        <begin position="40"/>
        <end position="68"/>
    </location>
</feature>
<dbReference type="Gene3D" id="1.10.8.60">
    <property type="match status" value="1"/>
</dbReference>
<dbReference type="GO" id="GO:0005524">
    <property type="term" value="F:ATP binding"/>
    <property type="evidence" value="ECO:0007669"/>
    <property type="project" value="UniProtKB-KW"/>
</dbReference>
<evidence type="ECO:0000256" key="1">
    <source>
        <dbReference type="ARBA" id="ARBA00008959"/>
    </source>
</evidence>
<dbReference type="GO" id="GO:0016887">
    <property type="term" value="F:ATP hydrolysis activity"/>
    <property type="evidence" value="ECO:0007669"/>
    <property type="project" value="InterPro"/>
</dbReference>
<dbReference type="InterPro" id="IPR003593">
    <property type="entry name" value="AAA+_ATPase"/>
</dbReference>
<dbReference type="GO" id="GO:0000731">
    <property type="term" value="P:DNA synthesis involved in DNA repair"/>
    <property type="evidence" value="ECO:0007669"/>
    <property type="project" value="TreeGrafter"/>
</dbReference>
<dbReference type="InterPro" id="IPR027417">
    <property type="entry name" value="P-loop_NTPase"/>
</dbReference>
<dbReference type="Gene3D" id="1.10.3710.10">
    <property type="entry name" value="DNA polymerase III clamp loader subunits, C-terminal domain"/>
    <property type="match status" value="1"/>
</dbReference>
<dbReference type="PANTHER" id="PTHR13779">
    <property type="entry name" value="WERNER HELICASE-INTERACTING PROTEIN 1 FAMILY MEMBER"/>
    <property type="match status" value="1"/>
</dbReference>
<evidence type="ECO:0000256" key="4">
    <source>
        <dbReference type="ARBA" id="ARBA00022840"/>
    </source>
</evidence>
<evidence type="ECO:0000259" key="6">
    <source>
        <dbReference type="SMART" id="SM00382"/>
    </source>
</evidence>
<dbReference type="SUPFAM" id="SSF52540">
    <property type="entry name" value="P-loop containing nucleoside triphosphate hydrolases"/>
    <property type="match status" value="1"/>
</dbReference>
<dbReference type="OrthoDB" id="10265467at2759"/>
<dbReference type="Gene3D" id="3.40.50.300">
    <property type="entry name" value="P-loop containing nucleotide triphosphate hydrolases"/>
    <property type="match status" value="1"/>
</dbReference>
<evidence type="ECO:0000313" key="7">
    <source>
        <dbReference type="EMBL" id="CAH0558352.1"/>
    </source>
</evidence>
<proteinExistence type="inferred from homology"/>
<dbReference type="GO" id="GO:0008047">
    <property type="term" value="F:enzyme activator activity"/>
    <property type="evidence" value="ECO:0007669"/>
    <property type="project" value="TreeGrafter"/>
</dbReference>
<keyword evidence="2" id="KW-0235">DNA replication</keyword>